<name>A0A8T1NMI2_CARIL</name>
<evidence type="ECO:0000313" key="3">
    <source>
        <dbReference type="Proteomes" id="UP000811609"/>
    </source>
</evidence>
<protein>
    <recommendedName>
        <fullName evidence="1">Dirigent protein</fullName>
    </recommendedName>
</protein>
<organism evidence="2 3">
    <name type="scientific">Carya illinoinensis</name>
    <name type="common">Pecan</name>
    <dbReference type="NCBI Taxonomy" id="32201"/>
    <lineage>
        <taxon>Eukaryota</taxon>
        <taxon>Viridiplantae</taxon>
        <taxon>Streptophyta</taxon>
        <taxon>Embryophyta</taxon>
        <taxon>Tracheophyta</taxon>
        <taxon>Spermatophyta</taxon>
        <taxon>Magnoliopsida</taxon>
        <taxon>eudicotyledons</taxon>
        <taxon>Gunneridae</taxon>
        <taxon>Pentapetalae</taxon>
        <taxon>rosids</taxon>
        <taxon>fabids</taxon>
        <taxon>Fagales</taxon>
        <taxon>Juglandaceae</taxon>
        <taxon>Carya</taxon>
    </lineage>
</organism>
<evidence type="ECO:0000313" key="2">
    <source>
        <dbReference type="EMBL" id="KAG6631585.1"/>
    </source>
</evidence>
<keyword evidence="3" id="KW-1185">Reference proteome</keyword>
<dbReference type="EMBL" id="CM031821">
    <property type="protein sequence ID" value="KAG6631585.1"/>
    <property type="molecule type" value="Genomic_DNA"/>
</dbReference>
<feature type="chain" id="PRO_5035959915" description="Dirigent protein" evidence="1">
    <location>
        <begin position="30"/>
        <end position="270"/>
    </location>
</feature>
<comment type="similarity">
    <text evidence="1">Belongs to the plant dirigent protein family.</text>
</comment>
<accession>A0A8T1NMI2</accession>
<comment type="subunit">
    <text evidence="1">Homodimer.</text>
</comment>
<reference evidence="2" key="1">
    <citation type="submission" date="2020-12" db="EMBL/GenBank/DDBJ databases">
        <title>WGS assembly of Carya illinoinensis cv. Pawnee.</title>
        <authorList>
            <person name="Platts A."/>
            <person name="Shu S."/>
            <person name="Wright S."/>
            <person name="Barry K."/>
            <person name="Edger P."/>
            <person name="Pires J.C."/>
            <person name="Schmutz J."/>
        </authorList>
    </citation>
    <scope>NUCLEOTIDE SEQUENCE</scope>
    <source>
        <tissue evidence="2">Leaf</tissue>
    </source>
</reference>
<comment type="subcellular location">
    <subcellularLocation>
        <location evidence="1">Secreted</location>
        <location evidence="1">Extracellular space</location>
        <location evidence="1">Apoplast</location>
    </subcellularLocation>
</comment>
<dbReference type="Proteomes" id="UP000811609">
    <property type="component" value="Chromosome 13"/>
</dbReference>
<comment type="function">
    <text evidence="1">Dirigent proteins impart stereoselectivity on the phenoxy radical-coupling reaction, yielding optically active lignans from two molecules of coniferyl alcohol in the biosynthesis of lignans, flavonolignans, and alkaloids and thus plays a central role in plant secondary metabolism.</text>
</comment>
<feature type="signal peptide" evidence="1">
    <location>
        <begin position="1"/>
        <end position="29"/>
    </location>
</feature>
<evidence type="ECO:0000256" key="1">
    <source>
        <dbReference type="RuleBase" id="RU363099"/>
    </source>
</evidence>
<dbReference type="InterPro" id="IPR004265">
    <property type="entry name" value="Dirigent"/>
</dbReference>
<proteinExistence type="inferred from homology"/>
<keyword evidence="1" id="KW-0964">Secreted</keyword>
<comment type="caution">
    <text evidence="2">The sequence shown here is derived from an EMBL/GenBank/DDBJ whole genome shotgun (WGS) entry which is preliminary data.</text>
</comment>
<keyword evidence="1" id="KW-0052">Apoplast</keyword>
<gene>
    <name evidence="2" type="ORF">CIPAW_13G100500</name>
</gene>
<dbReference type="GO" id="GO:0048046">
    <property type="term" value="C:apoplast"/>
    <property type="evidence" value="ECO:0007669"/>
    <property type="project" value="UniProtKB-SubCell"/>
</dbReference>
<sequence>MAKRPLSLTSLVLKAAFRLLLAAITTCHANTTTILAEGDTLAPIPTTEESNYVRFPDANVSPVAGPTATTLGTISSASVEQLPFSFFMHDIFGGSAPTSRVVAGKIAAATKINTPPFSKPNNYGGVFPMNGGLLPFVTAGQFLPGAPMQKLLFGTITVLDDELTKGHELGYPIIGKAQGFHLATSMDGSSHTMAFAAVLHNEDHHYYDTISFFGVHRTAAARDSQLAIVGGTGKYTNAKGYAAIQTLHLSDQHITDGVDTILQFNVYLMQ</sequence>
<dbReference type="PANTHER" id="PTHR46215">
    <property type="entry name" value="DIRIGENT PROTEIN 24-RELATED"/>
    <property type="match status" value="1"/>
</dbReference>
<dbReference type="AlphaFoldDB" id="A0A8T1NMI2"/>
<dbReference type="PANTHER" id="PTHR46215:SF8">
    <property type="entry name" value="DIRIGENT PROTEIN"/>
    <property type="match status" value="1"/>
</dbReference>
<keyword evidence="1" id="KW-0732">Signal</keyword>
<dbReference type="Pfam" id="PF03018">
    <property type="entry name" value="Dirigent"/>
    <property type="match status" value="1"/>
</dbReference>